<reference evidence="4 5" key="1">
    <citation type="submission" date="2023-09" db="EMBL/GenBank/DDBJ databases">
        <authorList>
            <person name="Rey-Velasco X."/>
        </authorList>
    </citation>
    <scope>NUCLEOTIDE SEQUENCE [LARGE SCALE GENOMIC DNA]</scope>
    <source>
        <strain evidence="4 5">F394</strain>
    </source>
</reference>
<keyword evidence="5" id="KW-1185">Reference proteome</keyword>
<sequence>MTVTTIDAFADRPFSGNPAAVCVLDRPARDGWMQALAAEMNLSETAFVTPGGAGEPFGLRWFTPTVEVDLCGHATLAAAHLLYESGRLGADDEARFDTRSGRLSVRQVRAGRKPPGRKPSGRYAMDFPATPPEAADLPGGFAEAFGVEPVWAGRSRFDWFAVLESEAAVRALDPTAADVEALGLRGVIATARAASDGVDVVSRFFAPNAGVVEDPVTGSAHCAIGPYWADALGTDALACYQASARGGAVDVRVRGDRVELEGGAVTVYRAELAPSAHPAP</sequence>
<evidence type="ECO:0000256" key="3">
    <source>
        <dbReference type="SAM" id="MobiDB-lite"/>
    </source>
</evidence>
<dbReference type="Gene3D" id="3.10.310.10">
    <property type="entry name" value="Diaminopimelate Epimerase, Chain A, domain 1"/>
    <property type="match status" value="2"/>
</dbReference>
<feature type="region of interest" description="Disordered" evidence="3">
    <location>
        <begin position="110"/>
        <end position="129"/>
    </location>
</feature>
<dbReference type="Pfam" id="PF02567">
    <property type="entry name" value="PhzC-PhzF"/>
    <property type="match status" value="1"/>
</dbReference>
<comment type="caution">
    <text evidence="4">The sequence shown here is derived from an EMBL/GenBank/DDBJ whole genome shotgun (WGS) entry which is preliminary data.</text>
</comment>
<organism evidence="4 5">
    <name type="scientific">Rubrivirga litoralis</name>
    <dbReference type="NCBI Taxonomy" id="3075598"/>
    <lineage>
        <taxon>Bacteria</taxon>
        <taxon>Pseudomonadati</taxon>
        <taxon>Rhodothermota</taxon>
        <taxon>Rhodothermia</taxon>
        <taxon>Rhodothermales</taxon>
        <taxon>Rubricoccaceae</taxon>
        <taxon>Rubrivirga</taxon>
    </lineage>
</organism>
<name>A0ABU3BQX9_9BACT</name>
<dbReference type="PIRSF" id="PIRSF016184">
    <property type="entry name" value="PhzC_PhzF"/>
    <property type="match status" value="1"/>
</dbReference>
<gene>
    <name evidence="4" type="ORF">RM540_08010</name>
</gene>
<dbReference type="EMBL" id="JAVRHT010000015">
    <property type="protein sequence ID" value="MDT0631692.1"/>
    <property type="molecule type" value="Genomic_DNA"/>
</dbReference>
<dbReference type="SUPFAM" id="SSF54506">
    <property type="entry name" value="Diaminopimelate epimerase-like"/>
    <property type="match status" value="1"/>
</dbReference>
<dbReference type="PANTHER" id="PTHR13774:SF17">
    <property type="entry name" value="PHENAZINE BIOSYNTHESIS-LIKE DOMAIN-CONTAINING PROTEIN"/>
    <property type="match status" value="1"/>
</dbReference>
<dbReference type="RefSeq" id="WP_311663033.1">
    <property type="nucleotide sequence ID" value="NZ_JAVRHT010000015.1"/>
</dbReference>
<dbReference type="InterPro" id="IPR003719">
    <property type="entry name" value="Phenazine_PhzF-like"/>
</dbReference>
<evidence type="ECO:0000256" key="1">
    <source>
        <dbReference type="ARBA" id="ARBA00008270"/>
    </source>
</evidence>
<dbReference type="NCBIfam" id="TIGR00654">
    <property type="entry name" value="PhzF_family"/>
    <property type="match status" value="1"/>
</dbReference>
<evidence type="ECO:0000313" key="5">
    <source>
        <dbReference type="Proteomes" id="UP001267426"/>
    </source>
</evidence>
<evidence type="ECO:0000256" key="2">
    <source>
        <dbReference type="ARBA" id="ARBA00023235"/>
    </source>
</evidence>
<protein>
    <submittedName>
        <fullName evidence="4">PhzF family phenazine biosynthesis protein</fullName>
    </submittedName>
</protein>
<keyword evidence="2" id="KW-0413">Isomerase</keyword>
<dbReference type="PANTHER" id="PTHR13774">
    <property type="entry name" value="PHENAZINE BIOSYNTHESIS PROTEIN"/>
    <property type="match status" value="1"/>
</dbReference>
<evidence type="ECO:0000313" key="4">
    <source>
        <dbReference type="EMBL" id="MDT0631692.1"/>
    </source>
</evidence>
<accession>A0ABU3BQX9</accession>
<comment type="similarity">
    <text evidence="1">Belongs to the PhzF family.</text>
</comment>
<dbReference type="Proteomes" id="UP001267426">
    <property type="component" value="Unassembled WGS sequence"/>
</dbReference>
<feature type="compositionally biased region" description="Basic residues" evidence="3">
    <location>
        <begin position="110"/>
        <end position="120"/>
    </location>
</feature>
<proteinExistence type="inferred from homology"/>